<dbReference type="EMBL" id="JACHLK010000005">
    <property type="protein sequence ID" value="MBB6560463.1"/>
    <property type="molecule type" value="Genomic_DNA"/>
</dbReference>
<dbReference type="AlphaFoldDB" id="A0A7X0PEH8"/>
<proteinExistence type="predicted"/>
<dbReference type="Proteomes" id="UP000575083">
    <property type="component" value="Unassembled WGS sequence"/>
</dbReference>
<reference evidence="2 3" key="1">
    <citation type="submission" date="2020-08" db="EMBL/GenBank/DDBJ databases">
        <title>Functional genomics of gut bacteria from endangered species of beetles.</title>
        <authorList>
            <person name="Carlos-Shanley C."/>
        </authorList>
    </citation>
    <scope>NUCLEOTIDE SEQUENCE [LARGE SCALE GENOMIC DNA]</scope>
    <source>
        <strain evidence="2 3">S00198</strain>
    </source>
</reference>
<evidence type="ECO:0000256" key="1">
    <source>
        <dbReference type="SAM" id="MobiDB-lite"/>
    </source>
</evidence>
<evidence type="ECO:0000313" key="3">
    <source>
        <dbReference type="Proteomes" id="UP000575083"/>
    </source>
</evidence>
<name>A0A7X0PEH8_9BURK</name>
<dbReference type="SUPFAM" id="SSF48371">
    <property type="entry name" value="ARM repeat"/>
    <property type="match status" value="1"/>
</dbReference>
<accession>A0A7X0PEH8</accession>
<feature type="region of interest" description="Disordered" evidence="1">
    <location>
        <begin position="231"/>
        <end position="256"/>
    </location>
</feature>
<keyword evidence="3" id="KW-1185">Reference proteome</keyword>
<evidence type="ECO:0000313" key="2">
    <source>
        <dbReference type="EMBL" id="MBB6560463.1"/>
    </source>
</evidence>
<evidence type="ECO:0008006" key="4">
    <source>
        <dbReference type="Google" id="ProtNLM"/>
    </source>
</evidence>
<feature type="compositionally biased region" description="Low complexity" evidence="1">
    <location>
        <begin position="233"/>
        <end position="246"/>
    </location>
</feature>
<dbReference type="InterPro" id="IPR011989">
    <property type="entry name" value="ARM-like"/>
</dbReference>
<sequence>MPTPVPVLHPCAAALVRGEGDMLQDQAYFRRLGVAYDVPGLLGVLRDHKPRSAMPLACHALADLQATEALPVLKALADFSIQDVKATSVLAVARLCGADATDWLTECLVRKGTLKSYVLWALAAVADPRAWPAVQAWSAPLIRKLERKPERPVLSNLVFAIAYIEQVADIYPEAVGLLERFAAVAQTLPPGDLTEFRHFTRLFARSAATTGPAPNWLAQVMAALPSGGGRCQPGPDIGRIGPPDLGARAPGEHDAQ</sequence>
<dbReference type="InterPro" id="IPR016024">
    <property type="entry name" value="ARM-type_fold"/>
</dbReference>
<comment type="caution">
    <text evidence="2">The sequence shown here is derived from an EMBL/GenBank/DDBJ whole genome shotgun (WGS) entry which is preliminary data.</text>
</comment>
<gene>
    <name evidence="2" type="ORF">HNP48_003137</name>
</gene>
<organism evidence="2 3">
    <name type="scientific">Acidovorax soli</name>
    <dbReference type="NCBI Taxonomy" id="592050"/>
    <lineage>
        <taxon>Bacteria</taxon>
        <taxon>Pseudomonadati</taxon>
        <taxon>Pseudomonadota</taxon>
        <taxon>Betaproteobacteria</taxon>
        <taxon>Burkholderiales</taxon>
        <taxon>Comamonadaceae</taxon>
        <taxon>Acidovorax</taxon>
    </lineage>
</organism>
<protein>
    <recommendedName>
        <fullName evidence="4">HEAT repeat-containing protein</fullName>
    </recommendedName>
</protein>
<dbReference type="Gene3D" id="1.25.10.10">
    <property type="entry name" value="Leucine-rich Repeat Variant"/>
    <property type="match status" value="1"/>
</dbReference>
<dbReference type="RefSeq" id="WP_184858486.1">
    <property type="nucleotide sequence ID" value="NZ_JACHLK010000005.1"/>
</dbReference>